<dbReference type="SUPFAM" id="SSF51261">
    <property type="entry name" value="Duplicated hybrid motif"/>
    <property type="match status" value="1"/>
</dbReference>
<dbReference type="PANTHER" id="PTHR21666:SF289">
    <property type="entry name" value="L-ALA--D-GLU ENDOPEPTIDASE"/>
    <property type="match status" value="1"/>
</dbReference>
<organism evidence="4 5">
    <name type="scientific">Peredibacter starrii</name>
    <dbReference type="NCBI Taxonomy" id="28202"/>
    <lineage>
        <taxon>Bacteria</taxon>
        <taxon>Pseudomonadati</taxon>
        <taxon>Bdellovibrionota</taxon>
        <taxon>Bacteriovoracia</taxon>
        <taxon>Bacteriovoracales</taxon>
        <taxon>Bacteriovoracaceae</taxon>
        <taxon>Peredibacter</taxon>
    </lineage>
</organism>
<dbReference type="PANTHER" id="PTHR21666">
    <property type="entry name" value="PEPTIDASE-RELATED"/>
    <property type="match status" value="1"/>
</dbReference>
<feature type="domain" description="M23ase beta-sheet core" evidence="3">
    <location>
        <begin position="173"/>
        <end position="266"/>
    </location>
</feature>
<dbReference type="InterPro" id="IPR011055">
    <property type="entry name" value="Dup_hybrid_motif"/>
</dbReference>
<dbReference type="EMBL" id="CP139487">
    <property type="protein sequence ID" value="WPU64447.1"/>
    <property type="molecule type" value="Genomic_DNA"/>
</dbReference>
<evidence type="ECO:0000313" key="4">
    <source>
        <dbReference type="EMBL" id="WPU64447.1"/>
    </source>
</evidence>
<dbReference type="AlphaFoldDB" id="A0AAX4HM82"/>
<feature type="signal peptide" evidence="2">
    <location>
        <begin position="1"/>
        <end position="19"/>
    </location>
</feature>
<reference evidence="4 5" key="1">
    <citation type="submission" date="2023-11" db="EMBL/GenBank/DDBJ databases">
        <title>Peredibacter starrii A3.12.</title>
        <authorList>
            <person name="Mitchell R.J."/>
        </authorList>
    </citation>
    <scope>NUCLEOTIDE SEQUENCE [LARGE SCALE GENOMIC DNA]</scope>
    <source>
        <strain evidence="4 5">A3.12</strain>
    </source>
</reference>
<keyword evidence="5" id="KW-1185">Reference proteome</keyword>
<name>A0AAX4HM82_9BACT</name>
<dbReference type="KEGG" id="psti:SOO65_17270"/>
<dbReference type="Proteomes" id="UP001324634">
    <property type="component" value="Chromosome"/>
</dbReference>
<dbReference type="PROSITE" id="PS51257">
    <property type="entry name" value="PROKAR_LIPOPROTEIN"/>
    <property type="match status" value="1"/>
</dbReference>
<accession>A0AAX4HM82</accession>
<dbReference type="GO" id="GO:0004222">
    <property type="term" value="F:metalloendopeptidase activity"/>
    <property type="evidence" value="ECO:0007669"/>
    <property type="project" value="TreeGrafter"/>
</dbReference>
<dbReference type="InterPro" id="IPR050570">
    <property type="entry name" value="Cell_wall_metabolism_enzyme"/>
</dbReference>
<sequence>MKYISLTLLAPFLLSCAIAKNPVSREETIHPGEVKWLEFKTTDVGVKLFCKGQEVKVEAHKDKAQAIVIESYFSDLQPFTCSLKSNDQVLEEVFFKVVEKEYKAEKLKVDSKRIALSPKNQKRADAEQLVLNKIYASSEPRFLFTKAFQEPMNSVVTSVYGTKRVYNNVKKGQHLGTDYRAAIGDKVPAANAGKVVFAGDLFYTGWTVIIDHGMDVFTVYGHCSKTLVKEGDMVERGQLIALSGNTGRTSGPHLHWGVKIQGQYVDGFVLIDETKKAFKE</sequence>
<evidence type="ECO:0000313" key="5">
    <source>
        <dbReference type="Proteomes" id="UP001324634"/>
    </source>
</evidence>
<dbReference type="EC" id="3.4.-.-" evidence="4"/>
<dbReference type="CDD" id="cd12797">
    <property type="entry name" value="M23_peptidase"/>
    <property type="match status" value="1"/>
</dbReference>
<dbReference type="RefSeq" id="WP_321393273.1">
    <property type="nucleotide sequence ID" value="NZ_CP139487.1"/>
</dbReference>
<protein>
    <submittedName>
        <fullName evidence="4">M23 family metallopeptidase</fullName>
        <ecNumber evidence="4">3.4.-.-</ecNumber>
    </submittedName>
</protein>
<evidence type="ECO:0000256" key="2">
    <source>
        <dbReference type="SAM" id="SignalP"/>
    </source>
</evidence>
<keyword evidence="1 2" id="KW-0732">Signal</keyword>
<proteinExistence type="predicted"/>
<dbReference type="Pfam" id="PF01551">
    <property type="entry name" value="Peptidase_M23"/>
    <property type="match status" value="1"/>
</dbReference>
<gene>
    <name evidence="4" type="ORF">SOO65_17270</name>
</gene>
<keyword evidence="4" id="KW-0378">Hydrolase</keyword>
<dbReference type="InterPro" id="IPR016047">
    <property type="entry name" value="M23ase_b-sheet_dom"/>
</dbReference>
<evidence type="ECO:0000259" key="3">
    <source>
        <dbReference type="Pfam" id="PF01551"/>
    </source>
</evidence>
<dbReference type="Gene3D" id="2.70.70.10">
    <property type="entry name" value="Glucose Permease (Domain IIA)"/>
    <property type="match status" value="1"/>
</dbReference>
<evidence type="ECO:0000256" key="1">
    <source>
        <dbReference type="ARBA" id="ARBA00022729"/>
    </source>
</evidence>
<feature type="chain" id="PRO_5043791667" evidence="2">
    <location>
        <begin position="20"/>
        <end position="280"/>
    </location>
</feature>